<comment type="caution">
    <text evidence="11">The sequence shown here is derived from an EMBL/GenBank/DDBJ whole genome shotgun (WGS) entry which is preliminary data.</text>
</comment>
<feature type="chain" id="PRO_5019299042" description="Peptidase M14 domain-containing protein" evidence="9">
    <location>
        <begin position="29"/>
        <end position="525"/>
    </location>
</feature>
<dbReference type="Pfam" id="PF00246">
    <property type="entry name" value="Peptidase_M14"/>
    <property type="match status" value="1"/>
</dbReference>
<dbReference type="GO" id="GO:0008270">
    <property type="term" value="F:zinc ion binding"/>
    <property type="evidence" value="ECO:0007669"/>
    <property type="project" value="InterPro"/>
</dbReference>
<dbReference type="PANTHER" id="PTHR11705:SF143">
    <property type="entry name" value="SLL0236 PROTEIN"/>
    <property type="match status" value="1"/>
</dbReference>
<evidence type="ECO:0000256" key="9">
    <source>
        <dbReference type="SAM" id="SignalP"/>
    </source>
</evidence>
<sequence>MRHPQSARRRWAAAVILILAALAAPANGQERGEPGWLLPMPEIDADPAIPTLEEVVGHSWGADISSHAEVLRYLEALAKAAPDRCRLVRYGQSVEGRDLVYLVLSAPETIARLDEARADNLLLADPRALGPDEAETLIDRAPAVLWLAYAVHGDESSSSDAALITAYTLLADRREETRIWLNELIVVIDPIQNPDGRDRFVGAHRRARGAFPQSSPRATERLQPWPGGRYNHYLFDLNRDWFLQSQPETRAKVAAYLDWQPQVYVDVHEMGANASYYFDPASDPFNPQITPRQNAWATRIGRLQAEQFDRFGFSYTSREIFDAFYPGYGSTWPMMHGAIGLLWEQAGVRGLVVDRDDGQPLHYHDAVRHHYVSGLAAVQAAASGRADLLRTFHEGRGEAIERGRSGDAPDVFLLPGKTPVRAAELAELLVANGIEVRRLTAAAVLRPEGSAVEQGAQPASEKAPSRQTSTTSTGLRKSASGSRPASEAGSSEAVVTATRVFMPVSRIRRSRAPPSPSGSCRSRIR</sequence>
<dbReference type="InterPro" id="IPR000834">
    <property type="entry name" value="Peptidase_M14"/>
</dbReference>
<keyword evidence="9" id="KW-0732">Signal</keyword>
<dbReference type="PANTHER" id="PTHR11705">
    <property type="entry name" value="PROTEASE FAMILY M14 CARBOXYPEPTIDASE A,B"/>
    <property type="match status" value="1"/>
</dbReference>
<gene>
    <name evidence="11" type="ORF">TsocGM_22750</name>
</gene>
<evidence type="ECO:0000256" key="4">
    <source>
        <dbReference type="ARBA" id="ARBA00022801"/>
    </source>
</evidence>
<feature type="signal peptide" evidence="9">
    <location>
        <begin position="1"/>
        <end position="28"/>
    </location>
</feature>
<comment type="similarity">
    <text evidence="2 7">Belongs to the peptidase M14 family.</text>
</comment>
<feature type="domain" description="Peptidase M14" evidence="10">
    <location>
        <begin position="63"/>
        <end position="437"/>
    </location>
</feature>
<keyword evidence="5" id="KW-0862">Zinc</keyword>
<dbReference type="GO" id="GO:0006508">
    <property type="term" value="P:proteolysis"/>
    <property type="evidence" value="ECO:0007669"/>
    <property type="project" value="UniProtKB-KW"/>
</dbReference>
<reference evidence="11 12" key="1">
    <citation type="submission" date="2018-12" db="EMBL/GenBank/DDBJ databases">
        <authorList>
            <person name="Toschakov S.V."/>
        </authorList>
    </citation>
    <scope>NUCLEOTIDE SEQUENCE [LARGE SCALE GENOMIC DNA]</scope>
    <source>
        <strain evidence="11 12">GM2012</strain>
    </source>
</reference>
<dbReference type="EMBL" id="RYZH01000064">
    <property type="protein sequence ID" value="RUL83111.1"/>
    <property type="molecule type" value="Genomic_DNA"/>
</dbReference>
<dbReference type="PROSITE" id="PS52035">
    <property type="entry name" value="PEPTIDASE_M14"/>
    <property type="match status" value="1"/>
</dbReference>
<dbReference type="AlphaFoldDB" id="A0A432MDU3"/>
<reference evidence="11 12" key="2">
    <citation type="submission" date="2019-01" db="EMBL/GenBank/DDBJ databases">
        <title>Tautonia sociabilis, a novel thermotolerant planctomycete of Isosphaeraceae family, isolated from a 4000 m deep subterranean habitat.</title>
        <authorList>
            <person name="Kovaleva O.L."/>
            <person name="Elcheninov A.G."/>
            <person name="Van Heerden E."/>
            <person name="Toshchakov S.V."/>
            <person name="Novikov A."/>
            <person name="Bonch-Osmolovskaya E.A."/>
            <person name="Kublanov I.V."/>
        </authorList>
    </citation>
    <scope>NUCLEOTIDE SEQUENCE [LARGE SCALE GENOMIC DNA]</scope>
    <source>
        <strain evidence="11 12">GM2012</strain>
    </source>
</reference>
<dbReference type="SUPFAM" id="SSF53187">
    <property type="entry name" value="Zn-dependent exopeptidases"/>
    <property type="match status" value="1"/>
</dbReference>
<organism evidence="11 12">
    <name type="scientific">Tautonia sociabilis</name>
    <dbReference type="NCBI Taxonomy" id="2080755"/>
    <lineage>
        <taxon>Bacteria</taxon>
        <taxon>Pseudomonadati</taxon>
        <taxon>Planctomycetota</taxon>
        <taxon>Planctomycetia</taxon>
        <taxon>Isosphaerales</taxon>
        <taxon>Isosphaeraceae</taxon>
        <taxon>Tautonia</taxon>
    </lineage>
</organism>
<keyword evidence="12" id="KW-1185">Reference proteome</keyword>
<evidence type="ECO:0000313" key="12">
    <source>
        <dbReference type="Proteomes" id="UP000280296"/>
    </source>
</evidence>
<protein>
    <recommendedName>
        <fullName evidence="10">Peptidase M14 domain-containing protein</fullName>
    </recommendedName>
</protein>
<keyword evidence="6" id="KW-0482">Metalloprotease</keyword>
<feature type="region of interest" description="Disordered" evidence="8">
    <location>
        <begin position="448"/>
        <end position="525"/>
    </location>
</feature>
<dbReference type="SMART" id="SM00631">
    <property type="entry name" value="Zn_pept"/>
    <property type="match status" value="1"/>
</dbReference>
<dbReference type="GO" id="GO:0005615">
    <property type="term" value="C:extracellular space"/>
    <property type="evidence" value="ECO:0007669"/>
    <property type="project" value="TreeGrafter"/>
</dbReference>
<name>A0A432MDU3_9BACT</name>
<evidence type="ECO:0000256" key="1">
    <source>
        <dbReference type="ARBA" id="ARBA00001947"/>
    </source>
</evidence>
<dbReference type="Proteomes" id="UP000280296">
    <property type="component" value="Unassembled WGS sequence"/>
</dbReference>
<evidence type="ECO:0000256" key="6">
    <source>
        <dbReference type="ARBA" id="ARBA00023049"/>
    </source>
</evidence>
<evidence type="ECO:0000313" key="11">
    <source>
        <dbReference type="EMBL" id="RUL83111.1"/>
    </source>
</evidence>
<comment type="cofactor">
    <cofactor evidence="1">
        <name>Zn(2+)</name>
        <dbReference type="ChEBI" id="CHEBI:29105"/>
    </cofactor>
</comment>
<proteinExistence type="inferred from homology"/>
<dbReference type="GO" id="GO:0004181">
    <property type="term" value="F:metallocarboxypeptidase activity"/>
    <property type="evidence" value="ECO:0007669"/>
    <property type="project" value="InterPro"/>
</dbReference>
<evidence type="ECO:0000256" key="7">
    <source>
        <dbReference type="PROSITE-ProRule" id="PRU01379"/>
    </source>
</evidence>
<feature type="active site" description="Proton donor/acceptor" evidence="7">
    <location>
        <position position="401"/>
    </location>
</feature>
<evidence type="ECO:0000259" key="10">
    <source>
        <dbReference type="PROSITE" id="PS52035"/>
    </source>
</evidence>
<dbReference type="Gene3D" id="3.40.630.10">
    <property type="entry name" value="Zn peptidases"/>
    <property type="match status" value="1"/>
</dbReference>
<keyword evidence="4" id="KW-0378">Hydrolase</keyword>
<evidence type="ECO:0000256" key="8">
    <source>
        <dbReference type="SAM" id="MobiDB-lite"/>
    </source>
</evidence>
<accession>A0A432MDU3</accession>
<evidence type="ECO:0000256" key="2">
    <source>
        <dbReference type="ARBA" id="ARBA00005988"/>
    </source>
</evidence>
<feature type="compositionally biased region" description="Polar residues" evidence="8">
    <location>
        <begin position="465"/>
        <end position="483"/>
    </location>
</feature>
<evidence type="ECO:0000256" key="3">
    <source>
        <dbReference type="ARBA" id="ARBA00022670"/>
    </source>
</evidence>
<dbReference type="OrthoDB" id="9767214at2"/>
<evidence type="ECO:0000256" key="5">
    <source>
        <dbReference type="ARBA" id="ARBA00022833"/>
    </source>
</evidence>
<keyword evidence="3" id="KW-0645">Protease</keyword>